<protein>
    <submittedName>
        <fullName evidence="3">Cupredoxin</fullName>
    </submittedName>
</protein>
<dbReference type="EMBL" id="KZ613964">
    <property type="protein sequence ID" value="PMD31054.1"/>
    <property type="molecule type" value="Genomic_DNA"/>
</dbReference>
<reference evidence="3 4" key="1">
    <citation type="submission" date="2016-04" db="EMBL/GenBank/DDBJ databases">
        <title>A degradative enzymes factory behind the ericoid mycorrhizal symbiosis.</title>
        <authorList>
            <consortium name="DOE Joint Genome Institute"/>
            <person name="Martino E."/>
            <person name="Morin E."/>
            <person name="Grelet G."/>
            <person name="Kuo A."/>
            <person name="Kohler A."/>
            <person name="Daghino S."/>
            <person name="Barry K."/>
            <person name="Choi C."/>
            <person name="Cichocki N."/>
            <person name="Clum A."/>
            <person name="Copeland A."/>
            <person name="Hainaut M."/>
            <person name="Haridas S."/>
            <person name="Labutti K."/>
            <person name="Lindquist E."/>
            <person name="Lipzen A."/>
            <person name="Khouja H.-R."/>
            <person name="Murat C."/>
            <person name="Ohm R."/>
            <person name="Olson A."/>
            <person name="Spatafora J."/>
            <person name="Veneault-Fourrey C."/>
            <person name="Henrissat B."/>
            <person name="Grigoriev I."/>
            <person name="Martin F."/>
            <person name="Perotto S."/>
        </authorList>
    </citation>
    <scope>NUCLEOTIDE SEQUENCE [LARGE SCALE GENOMIC DNA]</scope>
    <source>
        <strain evidence="3 4">F</strain>
    </source>
</reference>
<keyword evidence="4" id="KW-1185">Reference proteome</keyword>
<dbReference type="PANTHER" id="PTHR34883">
    <property type="entry name" value="SERINE-RICH PROTEIN, PUTATIVE-RELATED-RELATED"/>
    <property type="match status" value="1"/>
</dbReference>
<evidence type="ECO:0000256" key="2">
    <source>
        <dbReference type="SAM" id="SignalP"/>
    </source>
</evidence>
<accession>A0A2J6QXR9</accession>
<dbReference type="Gene3D" id="2.60.40.420">
    <property type="entry name" value="Cupredoxins - blue copper proteins"/>
    <property type="match status" value="1"/>
</dbReference>
<name>A0A2J6QXR9_HYAVF</name>
<gene>
    <name evidence="3" type="ORF">L207DRAFT_519711</name>
</gene>
<feature type="signal peptide" evidence="2">
    <location>
        <begin position="1"/>
        <end position="17"/>
    </location>
</feature>
<feature type="chain" id="PRO_5014357365" evidence="2">
    <location>
        <begin position="18"/>
        <end position="228"/>
    </location>
</feature>
<feature type="region of interest" description="Disordered" evidence="1">
    <location>
        <begin position="156"/>
        <end position="207"/>
    </location>
</feature>
<evidence type="ECO:0000313" key="4">
    <source>
        <dbReference type="Proteomes" id="UP000235786"/>
    </source>
</evidence>
<dbReference type="InterPro" id="IPR008972">
    <property type="entry name" value="Cupredoxin"/>
</dbReference>
<keyword evidence="2" id="KW-0732">Signal</keyword>
<dbReference type="OrthoDB" id="2331100at2759"/>
<dbReference type="CDD" id="cd00920">
    <property type="entry name" value="Cupredoxin"/>
    <property type="match status" value="1"/>
</dbReference>
<evidence type="ECO:0000313" key="3">
    <source>
        <dbReference type="EMBL" id="PMD31054.1"/>
    </source>
</evidence>
<proteinExistence type="predicted"/>
<organism evidence="3 4">
    <name type="scientific">Hyaloscypha variabilis (strain UAMH 11265 / GT02V1 / F)</name>
    <name type="common">Meliniomyces variabilis</name>
    <dbReference type="NCBI Taxonomy" id="1149755"/>
    <lineage>
        <taxon>Eukaryota</taxon>
        <taxon>Fungi</taxon>
        <taxon>Dikarya</taxon>
        <taxon>Ascomycota</taxon>
        <taxon>Pezizomycotina</taxon>
        <taxon>Leotiomycetes</taxon>
        <taxon>Helotiales</taxon>
        <taxon>Hyaloscyphaceae</taxon>
        <taxon>Hyaloscypha</taxon>
        <taxon>Hyaloscypha variabilis</taxon>
    </lineage>
</organism>
<dbReference type="InterPro" id="IPR052953">
    <property type="entry name" value="Ser-rich/MCO-related"/>
</dbReference>
<feature type="compositionally biased region" description="Low complexity" evidence="1">
    <location>
        <begin position="167"/>
        <end position="200"/>
    </location>
</feature>
<sequence>MYQSLISVLALAAYANAGTPHIIDVGKQGSLSFSPNTLSADVGDTLEFHFYSGSGGHSVVSSTLENPCVPAPGGFFSGYQAADTTGDTTFVVNVTSTDPIWFYCSLGSHCESGMAGVVNPPAGATITNYTDAAAQVQHASAPASPTGGVLTSINEATETTQPGGPLQTATTTSATGVTSVTTGVQATPTSTSTGATPSPTKSESGRSNDLSVVLGLSIVVGGLVVLMA</sequence>
<dbReference type="SUPFAM" id="SSF49503">
    <property type="entry name" value="Cupredoxins"/>
    <property type="match status" value="1"/>
</dbReference>
<dbReference type="AlphaFoldDB" id="A0A2J6QXR9"/>
<dbReference type="Proteomes" id="UP000235786">
    <property type="component" value="Unassembled WGS sequence"/>
</dbReference>
<evidence type="ECO:0000256" key="1">
    <source>
        <dbReference type="SAM" id="MobiDB-lite"/>
    </source>
</evidence>
<dbReference type="STRING" id="1149755.A0A2J6QXR9"/>
<dbReference type="PANTHER" id="PTHR34883:SF15">
    <property type="entry name" value="EXTRACELLULAR SERINE-RICH PROTEIN"/>
    <property type="match status" value="1"/>
</dbReference>